<evidence type="ECO:0000313" key="1">
    <source>
        <dbReference type="EMBL" id="SIQ73559.1"/>
    </source>
</evidence>
<dbReference type="AlphaFoldDB" id="A0A8G2CKD5"/>
<proteinExistence type="predicted"/>
<reference evidence="1 2" key="1">
    <citation type="submission" date="2017-01" db="EMBL/GenBank/DDBJ databases">
        <authorList>
            <person name="Varghese N."/>
            <person name="Submissions S."/>
        </authorList>
    </citation>
    <scope>NUCLEOTIDE SEQUENCE [LARGE SCALE GENOMIC DNA]</scope>
    <source>
        <strain evidence="1 2">ATCC 35905</strain>
    </source>
</reference>
<comment type="caution">
    <text evidence="1">The sequence shown here is derived from an EMBL/GenBank/DDBJ whole genome shotgun (WGS) entry which is preliminary data.</text>
</comment>
<evidence type="ECO:0000313" key="2">
    <source>
        <dbReference type="Proteomes" id="UP000186308"/>
    </source>
</evidence>
<gene>
    <name evidence="1" type="ORF">SAMN05421828_108142</name>
</gene>
<dbReference type="EMBL" id="FTNE01000008">
    <property type="protein sequence ID" value="SIQ73559.1"/>
    <property type="molecule type" value="Genomic_DNA"/>
</dbReference>
<keyword evidence="2" id="KW-1185">Reference proteome</keyword>
<name>A0A8G2CKD5_ACIRU</name>
<organism evidence="1 2">
    <name type="scientific">Acidiphilium rubrum</name>
    <dbReference type="NCBI Taxonomy" id="526"/>
    <lineage>
        <taxon>Bacteria</taxon>
        <taxon>Pseudomonadati</taxon>
        <taxon>Pseudomonadota</taxon>
        <taxon>Alphaproteobacteria</taxon>
        <taxon>Acetobacterales</taxon>
        <taxon>Acidocellaceae</taxon>
        <taxon>Acidiphilium</taxon>
    </lineage>
</organism>
<protein>
    <submittedName>
        <fullName evidence="1">Uncharacterized protein</fullName>
    </submittedName>
</protein>
<dbReference type="Proteomes" id="UP000186308">
    <property type="component" value="Unassembled WGS sequence"/>
</dbReference>
<sequence length="92" mass="9502">MDLFASFLFTKEKTLFRLSIDADQTDILSREPRGIGLGPTGAGAGCGALDCGVGFTGAMRIGGVLRLDDPIGAAKAEKDAAAIMNMSIITIP</sequence>
<accession>A0A8G2CKD5</accession>